<comment type="caution">
    <text evidence="1">The sequence shown here is derived from an EMBL/GenBank/DDBJ whole genome shotgun (WGS) entry which is preliminary data.</text>
</comment>
<dbReference type="Proteomes" id="UP000316304">
    <property type="component" value="Unassembled WGS sequence"/>
</dbReference>
<gene>
    <name evidence="1" type="ORF">Pla52o_44930</name>
</gene>
<protein>
    <submittedName>
        <fullName evidence="1">Uncharacterized protein</fullName>
    </submittedName>
</protein>
<keyword evidence="2" id="KW-1185">Reference proteome</keyword>
<dbReference type="AlphaFoldDB" id="A0A5C6C958"/>
<accession>A0A5C6C958</accession>
<organism evidence="1 2">
    <name type="scientific">Novipirellula galeiformis</name>
    <dbReference type="NCBI Taxonomy" id="2528004"/>
    <lineage>
        <taxon>Bacteria</taxon>
        <taxon>Pseudomonadati</taxon>
        <taxon>Planctomycetota</taxon>
        <taxon>Planctomycetia</taxon>
        <taxon>Pirellulales</taxon>
        <taxon>Pirellulaceae</taxon>
        <taxon>Novipirellula</taxon>
    </lineage>
</organism>
<evidence type="ECO:0000313" key="1">
    <source>
        <dbReference type="EMBL" id="TWU20615.1"/>
    </source>
</evidence>
<dbReference type="EMBL" id="SJPT01000008">
    <property type="protein sequence ID" value="TWU20615.1"/>
    <property type="molecule type" value="Genomic_DNA"/>
</dbReference>
<sequence>MSGANSYGDGCMPQLGLRPFANAAWFKSGAVTSVERLAMGNIFPAIERDRLTRRDAATRIRVSLLRLVLNRQVKPAKF</sequence>
<reference evidence="1 2" key="1">
    <citation type="submission" date="2019-02" db="EMBL/GenBank/DDBJ databases">
        <title>Deep-cultivation of Planctomycetes and their phenomic and genomic characterization uncovers novel biology.</title>
        <authorList>
            <person name="Wiegand S."/>
            <person name="Jogler M."/>
            <person name="Boedeker C."/>
            <person name="Pinto D."/>
            <person name="Vollmers J."/>
            <person name="Rivas-Marin E."/>
            <person name="Kohn T."/>
            <person name="Peeters S.H."/>
            <person name="Heuer A."/>
            <person name="Rast P."/>
            <person name="Oberbeckmann S."/>
            <person name="Bunk B."/>
            <person name="Jeske O."/>
            <person name="Meyerdierks A."/>
            <person name="Storesund J.E."/>
            <person name="Kallscheuer N."/>
            <person name="Luecker S."/>
            <person name="Lage O.M."/>
            <person name="Pohl T."/>
            <person name="Merkel B.J."/>
            <person name="Hornburger P."/>
            <person name="Mueller R.-W."/>
            <person name="Bruemmer F."/>
            <person name="Labrenz M."/>
            <person name="Spormann A.M."/>
            <person name="Op Den Camp H."/>
            <person name="Overmann J."/>
            <person name="Amann R."/>
            <person name="Jetten M.S.M."/>
            <person name="Mascher T."/>
            <person name="Medema M.H."/>
            <person name="Devos D.P."/>
            <person name="Kaster A.-K."/>
            <person name="Ovreas L."/>
            <person name="Rohde M."/>
            <person name="Galperin M.Y."/>
            <person name="Jogler C."/>
        </authorList>
    </citation>
    <scope>NUCLEOTIDE SEQUENCE [LARGE SCALE GENOMIC DNA]</scope>
    <source>
        <strain evidence="1 2">Pla52o</strain>
    </source>
</reference>
<evidence type="ECO:0000313" key="2">
    <source>
        <dbReference type="Proteomes" id="UP000316304"/>
    </source>
</evidence>
<proteinExistence type="predicted"/>
<name>A0A5C6C958_9BACT</name>